<organism evidence="2 3">
    <name type="scientific">Mesorhizobium ciceri biovar biserrulae (strain HAMBI 2942 / LMG 23838 / WSM1271)</name>
    <dbReference type="NCBI Taxonomy" id="765698"/>
    <lineage>
        <taxon>Bacteria</taxon>
        <taxon>Pseudomonadati</taxon>
        <taxon>Pseudomonadota</taxon>
        <taxon>Alphaproteobacteria</taxon>
        <taxon>Hyphomicrobiales</taxon>
        <taxon>Phyllobacteriaceae</taxon>
        <taxon>Mesorhizobium</taxon>
    </lineage>
</organism>
<feature type="compositionally biased region" description="Basic residues" evidence="1">
    <location>
        <begin position="129"/>
        <end position="138"/>
    </location>
</feature>
<dbReference type="Proteomes" id="UP000007471">
    <property type="component" value="Chromosome"/>
</dbReference>
<accession>E8TEH8</accession>
<dbReference type="KEGG" id="mci:Mesci_5496"/>
<reference evidence="3" key="1">
    <citation type="submission" date="2011-01" db="EMBL/GenBank/DDBJ databases">
        <title>Complete sequence of chromosome of Mesorhizobium ciceri bv. biserrulae WSM1271.</title>
        <authorList>
            <person name="Lucas S."/>
            <person name="Copeland A."/>
            <person name="Lapidus A."/>
            <person name="Cheng J.-F."/>
            <person name="Goodwin L."/>
            <person name="Pitluck S."/>
            <person name="Teshima H."/>
            <person name="Detter J.C."/>
            <person name="Han C."/>
            <person name="Tapia R."/>
            <person name="Land M."/>
            <person name="Hauser L."/>
            <person name="Kyrpides N."/>
            <person name="Ivanova N."/>
            <person name="Nandasena K."/>
            <person name="Reeve W.G."/>
            <person name="Howieson J.G."/>
            <person name="O'Hara G."/>
            <person name="Tiwari R.P."/>
            <person name="Woyke T."/>
        </authorList>
    </citation>
    <scope>NUCLEOTIDE SEQUENCE [LARGE SCALE GENOMIC DNA]</scope>
    <source>
        <strain evidence="3">HAMBI 2942 / LMG 23838 / WSM1271</strain>
    </source>
</reference>
<dbReference type="STRING" id="765698.Mesci_5496"/>
<dbReference type="GeneID" id="90992826"/>
<proteinExistence type="predicted"/>
<evidence type="ECO:0000313" key="2">
    <source>
        <dbReference type="EMBL" id="ADV14593.1"/>
    </source>
</evidence>
<evidence type="ECO:0000313" key="3">
    <source>
        <dbReference type="Proteomes" id="UP000007471"/>
    </source>
</evidence>
<sequence length="138" mass="14678">MADAFILNEHFNGGDRATIETILQGAGFNPRYDVPSDMSSVDPDTDIGVVGLPAVPGDLGTIDARTMAFAGAGIRVVAIWLHTDQEGTGGVPASIGKYATTVDRDSEVLMPTLKGETDVWEQPGGEKRPKPHTKRNKC</sequence>
<dbReference type="EMBL" id="CP002447">
    <property type="protein sequence ID" value="ADV14593.1"/>
    <property type="molecule type" value="Genomic_DNA"/>
</dbReference>
<dbReference type="RefSeq" id="WP_013533244.1">
    <property type="nucleotide sequence ID" value="NC_014923.1"/>
</dbReference>
<evidence type="ECO:0000256" key="1">
    <source>
        <dbReference type="SAM" id="MobiDB-lite"/>
    </source>
</evidence>
<dbReference type="AlphaFoldDB" id="E8TEH8"/>
<gene>
    <name evidence="2" type="ordered locus">Mesci_5496</name>
</gene>
<dbReference type="HOGENOM" id="CLU_1852828_0_0_5"/>
<name>E8TEH8_MESCW</name>
<feature type="region of interest" description="Disordered" evidence="1">
    <location>
        <begin position="115"/>
        <end position="138"/>
    </location>
</feature>
<protein>
    <submittedName>
        <fullName evidence="2">Uncharacterized protein</fullName>
    </submittedName>
</protein>
<dbReference type="OrthoDB" id="8452777at2"/>